<organism evidence="1">
    <name type="scientific">Anthurium amnicola</name>
    <dbReference type="NCBI Taxonomy" id="1678845"/>
    <lineage>
        <taxon>Eukaryota</taxon>
        <taxon>Viridiplantae</taxon>
        <taxon>Streptophyta</taxon>
        <taxon>Embryophyta</taxon>
        <taxon>Tracheophyta</taxon>
        <taxon>Spermatophyta</taxon>
        <taxon>Magnoliopsida</taxon>
        <taxon>Liliopsida</taxon>
        <taxon>Araceae</taxon>
        <taxon>Pothoideae</taxon>
        <taxon>Potheae</taxon>
        <taxon>Anthurium</taxon>
    </lineage>
</organism>
<feature type="non-terminal residue" evidence="1">
    <location>
        <position position="136"/>
    </location>
</feature>
<name>A0A1D1XHZ2_9ARAE</name>
<proteinExistence type="predicted"/>
<protein>
    <submittedName>
        <fullName evidence="1">Uncharacterized protein</fullName>
    </submittedName>
</protein>
<sequence>MEVGSMILGRPWLYDMDVTLYGRSNSCSFIHNGKRIRVDLSPPDCAPRKESSKSGEVTVSSKPLEIKALHLITARELEREIVEGSLVWTVLVREVVEESLESTLKRCLVFLRSFKMFFPMSSRKVCHRCVISSTQL</sequence>
<gene>
    <name evidence="1" type="ORF">g.127745</name>
</gene>
<dbReference type="EMBL" id="GDJX01025914">
    <property type="protein sequence ID" value="JAT42022.1"/>
    <property type="molecule type" value="Transcribed_RNA"/>
</dbReference>
<accession>A0A1D1XHZ2</accession>
<dbReference type="AlphaFoldDB" id="A0A1D1XHZ2"/>
<reference evidence="1" key="1">
    <citation type="submission" date="2015-07" db="EMBL/GenBank/DDBJ databases">
        <title>Transcriptome Assembly of Anthurium amnicola.</title>
        <authorList>
            <person name="Suzuki J."/>
        </authorList>
    </citation>
    <scope>NUCLEOTIDE SEQUENCE</scope>
</reference>
<evidence type="ECO:0000313" key="1">
    <source>
        <dbReference type="EMBL" id="JAT42022.1"/>
    </source>
</evidence>